<dbReference type="PANTHER" id="PTHR32114:SF2">
    <property type="entry name" value="ABC TRANSPORTER ABCH.3"/>
    <property type="match status" value="1"/>
</dbReference>
<protein>
    <recommendedName>
        <fullName evidence="3">Rad50/SbcC-type AAA domain-containing protein</fullName>
    </recommendedName>
</protein>
<accession>X1HNY3</accession>
<dbReference type="EMBL" id="BARU01007705">
    <property type="protein sequence ID" value="GAH46978.1"/>
    <property type="molecule type" value="Genomic_DNA"/>
</dbReference>
<dbReference type="Pfam" id="PF13558">
    <property type="entry name" value="SbcC_Walker_B"/>
    <property type="match status" value="1"/>
</dbReference>
<reference evidence="2" key="1">
    <citation type="journal article" date="2014" name="Front. Microbiol.">
        <title>High frequency of phylogenetically diverse reductive dehalogenase-homologous genes in deep subseafloor sedimentary metagenomes.</title>
        <authorList>
            <person name="Kawai M."/>
            <person name="Futagami T."/>
            <person name="Toyoda A."/>
            <person name="Takaki Y."/>
            <person name="Nishi S."/>
            <person name="Hori S."/>
            <person name="Arai W."/>
            <person name="Tsubouchi T."/>
            <person name="Morono Y."/>
            <person name="Uchiyama I."/>
            <person name="Ito T."/>
            <person name="Fujiyama A."/>
            <person name="Inagaki F."/>
            <person name="Takami H."/>
        </authorList>
    </citation>
    <scope>NUCLEOTIDE SEQUENCE</scope>
    <source>
        <strain evidence="2">Expedition CK06-06</strain>
    </source>
</reference>
<feature type="non-terminal residue" evidence="2">
    <location>
        <position position="1"/>
    </location>
</feature>
<feature type="coiled-coil region" evidence="1">
    <location>
        <begin position="84"/>
        <end position="146"/>
    </location>
</feature>
<dbReference type="Gene3D" id="3.40.50.300">
    <property type="entry name" value="P-loop containing nucleotide triphosphate hydrolases"/>
    <property type="match status" value="1"/>
</dbReference>
<evidence type="ECO:0000256" key="1">
    <source>
        <dbReference type="SAM" id="Coils"/>
    </source>
</evidence>
<dbReference type="SUPFAM" id="SSF52540">
    <property type="entry name" value="P-loop containing nucleoside triphosphate hydrolases"/>
    <property type="match status" value="1"/>
</dbReference>
<dbReference type="InterPro" id="IPR027417">
    <property type="entry name" value="P-loop_NTPase"/>
</dbReference>
<evidence type="ECO:0008006" key="3">
    <source>
        <dbReference type="Google" id="ProtNLM"/>
    </source>
</evidence>
<sequence length="265" mass="29852">KPKRRGRSGQTILEFRVATGDSFRSITGNSITQTQQKIIDILHMDYPTFTNSAFLRQGRADEFTVKRPVERKQVLADILGLSVYDELEERAKDLAKQQETEKGQLESAIKDINDELARKPTYEAEFKEAQSQLSRIEKVATEQESRLNEMGQQKESLDINTSDELGTRNYEMFSGGEAFRINFAIRIALSKLLAKRAGAPLPTLVIDEGFGTQDSAGIEKLKEAINSIQDDFDKILVITHIEELRDAFPTSALMSSKPPKAQRLK</sequence>
<evidence type="ECO:0000313" key="2">
    <source>
        <dbReference type="EMBL" id="GAH46978.1"/>
    </source>
</evidence>
<keyword evidence="1" id="KW-0175">Coiled coil</keyword>
<dbReference type="AlphaFoldDB" id="X1HNY3"/>
<dbReference type="PANTHER" id="PTHR32114">
    <property type="entry name" value="ABC TRANSPORTER ABCH.3"/>
    <property type="match status" value="1"/>
</dbReference>
<name>X1HNY3_9ZZZZ</name>
<proteinExistence type="predicted"/>
<organism evidence="2">
    <name type="scientific">marine sediment metagenome</name>
    <dbReference type="NCBI Taxonomy" id="412755"/>
    <lineage>
        <taxon>unclassified sequences</taxon>
        <taxon>metagenomes</taxon>
        <taxon>ecological metagenomes</taxon>
    </lineage>
</organism>
<gene>
    <name evidence="2" type="ORF">S03H2_15176</name>
</gene>
<comment type="caution">
    <text evidence="2">The sequence shown here is derived from an EMBL/GenBank/DDBJ whole genome shotgun (WGS) entry which is preliminary data.</text>
</comment>